<dbReference type="GO" id="GO:0005975">
    <property type="term" value="P:carbohydrate metabolic process"/>
    <property type="evidence" value="ECO:0007669"/>
    <property type="project" value="InterPro"/>
</dbReference>
<name>A0A074Z457_OPIVI</name>
<organism evidence="1 2">
    <name type="scientific">Opisthorchis viverrini</name>
    <name type="common">Southeast Asian liver fluke</name>
    <dbReference type="NCBI Taxonomy" id="6198"/>
    <lineage>
        <taxon>Eukaryota</taxon>
        <taxon>Metazoa</taxon>
        <taxon>Spiralia</taxon>
        <taxon>Lophotrochozoa</taxon>
        <taxon>Platyhelminthes</taxon>
        <taxon>Trematoda</taxon>
        <taxon>Digenea</taxon>
        <taxon>Opisthorchiida</taxon>
        <taxon>Opisthorchiata</taxon>
        <taxon>Opisthorchiidae</taxon>
        <taxon>Opisthorchis</taxon>
    </lineage>
</organism>
<dbReference type="RefSeq" id="XP_009178168.1">
    <property type="nucleotide sequence ID" value="XM_009179904.1"/>
</dbReference>
<keyword evidence="2" id="KW-1185">Reference proteome</keyword>
<dbReference type="GeneID" id="20330466"/>
<dbReference type="GO" id="GO:0003824">
    <property type="term" value="F:catalytic activity"/>
    <property type="evidence" value="ECO:0007669"/>
    <property type="project" value="InterPro"/>
</dbReference>
<evidence type="ECO:0000313" key="1">
    <source>
        <dbReference type="EMBL" id="KER18085.1"/>
    </source>
</evidence>
<proteinExistence type="predicted"/>
<dbReference type="GO" id="GO:0030246">
    <property type="term" value="F:carbohydrate binding"/>
    <property type="evidence" value="ECO:0007669"/>
    <property type="project" value="InterPro"/>
</dbReference>
<dbReference type="Proteomes" id="UP000054324">
    <property type="component" value="Unassembled WGS sequence"/>
</dbReference>
<dbReference type="KEGG" id="ovi:T265_16301"/>
<dbReference type="Gene3D" id="2.70.98.30">
    <property type="entry name" value="Golgi alpha-mannosidase II, domain 4"/>
    <property type="match status" value="1"/>
</dbReference>
<dbReference type="SUPFAM" id="SSF74650">
    <property type="entry name" value="Galactose mutarotase-like"/>
    <property type="match status" value="1"/>
</dbReference>
<dbReference type="AlphaFoldDB" id="A0A074Z457"/>
<dbReference type="InterPro" id="IPR011013">
    <property type="entry name" value="Gal_mutarotase_sf_dom"/>
</dbReference>
<dbReference type="OrthoDB" id="2016903at2759"/>
<dbReference type="CTD" id="20330466"/>
<protein>
    <submittedName>
        <fullName evidence="1">Uncharacterized protein</fullName>
    </submittedName>
</protein>
<accession>A0A074Z457</accession>
<dbReference type="EMBL" id="KL612139">
    <property type="protein sequence ID" value="KER18085.1"/>
    <property type="molecule type" value="Genomic_DNA"/>
</dbReference>
<feature type="non-terminal residue" evidence="1">
    <location>
        <position position="68"/>
    </location>
</feature>
<gene>
    <name evidence="1" type="ORF">T265_16301</name>
</gene>
<reference evidence="1 2" key="1">
    <citation type="submission" date="2013-11" db="EMBL/GenBank/DDBJ databases">
        <title>Opisthorchis viverrini - life in the bile duct.</title>
        <authorList>
            <person name="Young N.D."/>
            <person name="Nagarajan N."/>
            <person name="Lin S.J."/>
            <person name="Korhonen P.K."/>
            <person name="Jex A.R."/>
            <person name="Hall R.S."/>
            <person name="Safavi-Hemami H."/>
            <person name="Kaewkong W."/>
            <person name="Bertrand D."/>
            <person name="Gao S."/>
            <person name="Seet Q."/>
            <person name="Wongkham S."/>
            <person name="Teh B.T."/>
            <person name="Wongkham C."/>
            <person name="Intapan P.M."/>
            <person name="Maleewong W."/>
            <person name="Yang X."/>
            <person name="Hu M."/>
            <person name="Wang Z."/>
            <person name="Hofmann A."/>
            <person name="Sternberg P.W."/>
            <person name="Tan P."/>
            <person name="Wang J."/>
            <person name="Gasser R.B."/>
        </authorList>
    </citation>
    <scope>NUCLEOTIDE SEQUENCE [LARGE SCALE GENOMIC DNA]</scope>
</reference>
<evidence type="ECO:0000313" key="2">
    <source>
        <dbReference type="Proteomes" id="UP000054324"/>
    </source>
</evidence>
<sequence length="68" mass="7822">MEDGPCVEELHVTYESWATMVVRHYSDERLEIEWTVGPIPDNYGVESREVIIRYSVVGDAPELRPATK</sequence>